<keyword evidence="6 7" id="KW-0670">Pyruvate</keyword>
<comment type="function">
    <text evidence="7">The pyruvate dehydrogenase complex catalyzes the overall conversion of pyruvate to acetyl-CoA and CO2.</text>
</comment>
<keyword evidence="12" id="KW-1185">Reference proteome</keyword>
<evidence type="ECO:0000313" key="10">
    <source>
        <dbReference type="EMBL" id="CAG9121252.1"/>
    </source>
</evidence>
<dbReference type="InterPro" id="IPR033248">
    <property type="entry name" value="Transketolase_C"/>
</dbReference>
<evidence type="ECO:0000256" key="6">
    <source>
        <dbReference type="ARBA" id="ARBA00023317"/>
    </source>
</evidence>
<dbReference type="OrthoDB" id="10266385at2759"/>
<dbReference type="SUPFAM" id="SSF52518">
    <property type="entry name" value="Thiamin diphosphate-binding fold (THDP-binding)"/>
    <property type="match status" value="1"/>
</dbReference>
<dbReference type="PANTHER" id="PTHR11624:SF96">
    <property type="entry name" value="PYRUVATE DEHYDROGENASE E1 COMPONENT SUBUNIT BETA, MITOCHONDRIAL"/>
    <property type="match status" value="1"/>
</dbReference>
<dbReference type="GO" id="GO:0005739">
    <property type="term" value="C:mitochondrion"/>
    <property type="evidence" value="ECO:0007669"/>
    <property type="project" value="UniProtKB-SubCell"/>
</dbReference>
<reference evidence="10" key="2">
    <citation type="submission" date="2020-08" db="EMBL/GenBank/DDBJ databases">
        <authorList>
            <person name="Kikuchi T."/>
        </authorList>
    </citation>
    <scope>NUCLEOTIDE SEQUENCE</scope>
    <source>
        <strain evidence="9">Ka4C1</strain>
    </source>
</reference>
<dbReference type="InterPro" id="IPR005475">
    <property type="entry name" value="Transketolase-like_Pyr-bd"/>
</dbReference>
<dbReference type="GO" id="GO:0004739">
    <property type="term" value="F:pyruvate dehydrogenase (acetyl-transferring) activity"/>
    <property type="evidence" value="ECO:0007669"/>
    <property type="project" value="UniProtKB-UniRule"/>
</dbReference>
<keyword evidence="5" id="KW-0496">Mitochondrion</keyword>
<dbReference type="Proteomes" id="UP000659654">
    <property type="component" value="Unassembled WGS sequence"/>
</dbReference>
<dbReference type="InterPro" id="IPR027110">
    <property type="entry name" value="PDHB_mito-type"/>
</dbReference>
<accession>A0A1I7RX10</accession>
<keyword evidence="4 7" id="KW-0786">Thiamine pyrophosphate</keyword>
<dbReference type="Gene3D" id="3.40.50.920">
    <property type="match status" value="1"/>
</dbReference>
<evidence type="ECO:0000256" key="3">
    <source>
        <dbReference type="ARBA" id="ARBA00023002"/>
    </source>
</evidence>
<evidence type="ECO:0000313" key="12">
    <source>
        <dbReference type="Proteomes" id="UP000659654"/>
    </source>
</evidence>
<dbReference type="NCBIfam" id="NF008854">
    <property type="entry name" value="PRK11892.1"/>
    <property type="match status" value="1"/>
</dbReference>
<dbReference type="EC" id="1.2.4.1" evidence="7"/>
<protein>
    <recommendedName>
        <fullName evidence="7">Pyruvate dehydrogenase E1 component subunit beta</fullName>
        <ecNumber evidence="7">1.2.4.1</ecNumber>
    </recommendedName>
</protein>
<feature type="domain" description="Transketolase-like pyrimidine-binding" evidence="8">
    <location>
        <begin position="34"/>
        <end position="209"/>
    </location>
</feature>
<proteinExistence type="predicted"/>
<dbReference type="CDD" id="cd07036">
    <property type="entry name" value="TPP_PYR_E1-PDHc-beta_like"/>
    <property type="match status" value="1"/>
</dbReference>
<comment type="subcellular location">
    <subcellularLocation>
        <location evidence="2">Mitochondrion</location>
    </subcellularLocation>
</comment>
<dbReference type="GO" id="GO:0006086">
    <property type="term" value="P:pyruvate decarboxylation to acetyl-CoA"/>
    <property type="evidence" value="ECO:0007669"/>
    <property type="project" value="InterPro"/>
</dbReference>
<evidence type="ECO:0000313" key="13">
    <source>
        <dbReference type="WBParaSite" id="BXY_0527300.1"/>
    </source>
</evidence>
<dbReference type="AlphaFoldDB" id="A0A1I7RX10"/>
<dbReference type="Proteomes" id="UP000095284">
    <property type="component" value="Unplaced"/>
</dbReference>
<dbReference type="InterPro" id="IPR029061">
    <property type="entry name" value="THDP-binding"/>
</dbReference>
<evidence type="ECO:0000313" key="9">
    <source>
        <dbReference type="EMBL" id="CAD5230334.1"/>
    </source>
</evidence>
<dbReference type="NCBIfam" id="NF006667">
    <property type="entry name" value="PRK09212.1"/>
    <property type="match status" value="1"/>
</dbReference>
<evidence type="ECO:0000256" key="7">
    <source>
        <dbReference type="RuleBase" id="RU364074"/>
    </source>
</evidence>
<dbReference type="SUPFAM" id="SSF52922">
    <property type="entry name" value="TK C-terminal domain-like"/>
    <property type="match status" value="1"/>
</dbReference>
<organism evidence="11 13">
    <name type="scientific">Bursaphelenchus xylophilus</name>
    <name type="common">Pinewood nematode worm</name>
    <name type="synonym">Aphelenchoides xylophilus</name>
    <dbReference type="NCBI Taxonomy" id="6326"/>
    <lineage>
        <taxon>Eukaryota</taxon>
        <taxon>Metazoa</taxon>
        <taxon>Ecdysozoa</taxon>
        <taxon>Nematoda</taxon>
        <taxon>Chromadorea</taxon>
        <taxon>Rhabditida</taxon>
        <taxon>Tylenchina</taxon>
        <taxon>Tylenchomorpha</taxon>
        <taxon>Aphelenchoidea</taxon>
        <taxon>Aphelenchoididae</taxon>
        <taxon>Bursaphelenchus</taxon>
    </lineage>
</organism>
<name>A0A1I7RX10_BURXY</name>
<dbReference type="Gene3D" id="3.40.50.970">
    <property type="match status" value="1"/>
</dbReference>
<dbReference type="EMBL" id="CAJFCV020000005">
    <property type="protein sequence ID" value="CAG9121252.1"/>
    <property type="molecule type" value="Genomic_DNA"/>
</dbReference>
<comment type="catalytic activity">
    <reaction evidence="7">
        <text>N(6)-[(R)-lipoyl]-L-lysyl-[protein] + pyruvate + H(+) = N(6)-[(R)-S(8)-acetyldihydrolipoyl]-L-lysyl-[protein] + CO2</text>
        <dbReference type="Rhea" id="RHEA:19189"/>
        <dbReference type="Rhea" id="RHEA-COMP:10474"/>
        <dbReference type="Rhea" id="RHEA-COMP:10478"/>
        <dbReference type="ChEBI" id="CHEBI:15361"/>
        <dbReference type="ChEBI" id="CHEBI:15378"/>
        <dbReference type="ChEBI" id="CHEBI:16526"/>
        <dbReference type="ChEBI" id="CHEBI:83099"/>
        <dbReference type="ChEBI" id="CHEBI:83111"/>
        <dbReference type="EC" id="1.2.4.1"/>
    </reaction>
</comment>
<evidence type="ECO:0000256" key="1">
    <source>
        <dbReference type="ARBA" id="ARBA00001964"/>
    </source>
</evidence>
<dbReference type="EMBL" id="CAJFDI010000005">
    <property type="protein sequence ID" value="CAD5230334.1"/>
    <property type="molecule type" value="Genomic_DNA"/>
</dbReference>
<dbReference type="Pfam" id="PF02780">
    <property type="entry name" value="Transketolase_C"/>
    <property type="match status" value="1"/>
</dbReference>
<dbReference type="Proteomes" id="UP000582659">
    <property type="component" value="Unassembled WGS sequence"/>
</dbReference>
<dbReference type="Pfam" id="PF02779">
    <property type="entry name" value="Transket_pyr"/>
    <property type="match status" value="1"/>
</dbReference>
<evidence type="ECO:0000256" key="5">
    <source>
        <dbReference type="ARBA" id="ARBA00023128"/>
    </source>
</evidence>
<sequence>MLLRGLRSSRRLPEFLGNRFYPATAQKYTNDNVMKVKQALNLALDEELARDKDVFILGEEVGHAGGAYGVTAGLWEKYGDKRVVDTPISEMGFSGLAVGAAFKKLRPIVDFMTWNFAMQAVDQVVNSAAKTLYMSGGTIHCPIVFRGPNGPAPGVAAQHTQDFSSWYAQIPGLKVVAPYNAEDARGLLKAAVRDDNPVVILEDEVLYELAFPVSDAALHKDFTVPIGKAKIEREGGDVTIVAHSMGLHHALQGAEELALIGIQCEVVNLRSLRPFDFETVAKSALKTRKVVIVEVGWPFCGIGAEISSQIMESDVFYHLEHPVRRVTGVDVPTPYNETLERKAFPSAATVVKVVKRIVEQAKREKHVWHGY</sequence>
<gene>
    <name evidence="9" type="ORF">BXYJ_LOCUS10935</name>
</gene>
<dbReference type="WBParaSite" id="BXY_0527300.1">
    <property type="protein sequence ID" value="BXY_0527300.1"/>
    <property type="gene ID" value="BXY_0527300"/>
</dbReference>
<dbReference type="FunFam" id="3.40.50.920:FF:000001">
    <property type="entry name" value="Pyruvate dehydrogenase E1 beta subunit"/>
    <property type="match status" value="1"/>
</dbReference>
<reference evidence="13" key="1">
    <citation type="submission" date="2016-11" db="UniProtKB">
        <authorList>
            <consortium name="WormBaseParasite"/>
        </authorList>
    </citation>
    <scope>IDENTIFICATION</scope>
</reference>
<dbReference type="PANTHER" id="PTHR11624">
    <property type="entry name" value="DEHYDROGENASE RELATED"/>
    <property type="match status" value="1"/>
</dbReference>
<evidence type="ECO:0000256" key="4">
    <source>
        <dbReference type="ARBA" id="ARBA00023052"/>
    </source>
</evidence>
<dbReference type="SMART" id="SM00861">
    <property type="entry name" value="Transket_pyr"/>
    <property type="match status" value="1"/>
</dbReference>
<evidence type="ECO:0000259" key="8">
    <source>
        <dbReference type="SMART" id="SM00861"/>
    </source>
</evidence>
<dbReference type="eggNOG" id="KOG0524">
    <property type="taxonomic scope" value="Eukaryota"/>
</dbReference>
<keyword evidence="3 7" id="KW-0560">Oxidoreductase</keyword>
<dbReference type="FunFam" id="3.40.50.970:FF:000001">
    <property type="entry name" value="Pyruvate dehydrogenase E1 beta subunit"/>
    <property type="match status" value="1"/>
</dbReference>
<dbReference type="SMR" id="A0A1I7RX10"/>
<comment type="cofactor">
    <cofactor evidence="1 7">
        <name>thiamine diphosphate</name>
        <dbReference type="ChEBI" id="CHEBI:58937"/>
    </cofactor>
</comment>
<evidence type="ECO:0000256" key="2">
    <source>
        <dbReference type="ARBA" id="ARBA00004173"/>
    </source>
</evidence>
<dbReference type="InterPro" id="IPR009014">
    <property type="entry name" value="Transketo_C/PFOR_II"/>
</dbReference>
<evidence type="ECO:0000313" key="11">
    <source>
        <dbReference type="Proteomes" id="UP000095284"/>
    </source>
</evidence>